<dbReference type="GO" id="GO:0051539">
    <property type="term" value="F:4 iron, 4 sulfur cluster binding"/>
    <property type="evidence" value="ECO:0007669"/>
    <property type="project" value="UniProtKB-KW"/>
</dbReference>
<proteinExistence type="inferred from homology"/>
<evidence type="ECO:0000256" key="7">
    <source>
        <dbReference type="ARBA" id="ARBA00023004"/>
    </source>
</evidence>
<dbReference type="KEGG" id="hsi:BOX17_02825"/>
<dbReference type="InterPro" id="IPR004113">
    <property type="entry name" value="FAD-bd_oxidored_4_C"/>
</dbReference>
<keyword evidence="4" id="KW-0479">Metal-binding</keyword>
<evidence type="ECO:0000256" key="6">
    <source>
        <dbReference type="ARBA" id="ARBA00023002"/>
    </source>
</evidence>
<comment type="similarity">
    <text evidence="11">In the N-terminal section; belongs to the FAD-binding oxidoreductase/transferase type 4 family.</text>
</comment>
<dbReference type="PROSITE" id="PS51379">
    <property type="entry name" value="4FE4S_FER_2"/>
    <property type="match status" value="1"/>
</dbReference>
<dbReference type="Gene3D" id="3.30.70.2740">
    <property type="match status" value="1"/>
</dbReference>
<dbReference type="SUPFAM" id="SSF56176">
    <property type="entry name" value="FAD-binding/transporter-associated domain-like"/>
    <property type="match status" value="1"/>
</dbReference>
<dbReference type="SUPFAM" id="SSF46548">
    <property type="entry name" value="alpha-helical ferredoxin"/>
    <property type="match status" value="1"/>
</dbReference>
<dbReference type="PANTHER" id="PTHR11748">
    <property type="entry name" value="D-LACTATE DEHYDROGENASE"/>
    <property type="match status" value="1"/>
</dbReference>
<evidence type="ECO:0000256" key="4">
    <source>
        <dbReference type="ARBA" id="ARBA00022723"/>
    </source>
</evidence>
<dbReference type="RefSeq" id="WP_071941969.1">
    <property type="nucleotide sequence ID" value="NZ_CP018139.1"/>
</dbReference>
<name>A0A1J0VD92_9GAMM</name>
<evidence type="ECO:0000256" key="1">
    <source>
        <dbReference type="ARBA" id="ARBA00001974"/>
    </source>
</evidence>
<dbReference type="SUPFAM" id="SSF55103">
    <property type="entry name" value="FAD-linked oxidases, C-terminal domain"/>
    <property type="match status" value="1"/>
</dbReference>
<accession>A0A1J0VD92</accession>
<dbReference type="GO" id="GO:1903457">
    <property type="term" value="P:lactate catabolic process"/>
    <property type="evidence" value="ECO:0007669"/>
    <property type="project" value="TreeGrafter"/>
</dbReference>
<dbReference type="Pfam" id="PF01565">
    <property type="entry name" value="FAD_binding_4"/>
    <property type="match status" value="1"/>
</dbReference>
<dbReference type="Proteomes" id="UP000181985">
    <property type="component" value="Chromosome"/>
</dbReference>
<sequence length="1099" mass="119860">MIARLDTADASTLPGPDAHYLRFLEALEAEGFEGEITPDHATRTVLATDNSIYQRLPQAVLSPRHGADLERLARLAGREEHRGVVLAPRGGGTGTNGQSLTDGLVVDVSRHMNAILDIDAEKRRVRVQAGVVKDQLNAALKPHGLFFAPDLSTSNRATIGGMISTDASGQGSCEYGKTRDHVLELETVLLGGERLVSRPVTDDELGPLCERDDVTGAAYRTAREIIDTQSALIDATFPPLNRCLTGYDLAHLRDGEGRLDLNSLLCGSEGSLGLLDEAVLNVLPIPRHSTLVNVRYAGFMEALRDAKALMGSDSTPTSIETVDDTVLLLAMEDFVWDSVAEFFPAGDTPVRGINLIEFNDDDPGRLAERVDAFCRHLEQDATVERLGYTLAEGRNAIQRVYGMRKRAVGLLGNARGEKRPIPFVEDTAVPPEHLADFIAEFRAALDARGLSYGMFGHVDAGVLHVRPAIDMKDPEQERLIREVSDEVVELTRRYGGLLWGEHGKGVRSEYSPAFFGELYPSLQRVKAAFDPHNQLNPGKIATPFGSHPDQSFHDDGESGAGRSEGHLPGRANVAPKEGFTSPSRWSGTPGPSPDSTGAGGVATSEATKAKPVKFVDPGLLAIDGVPTRGQLDRTIDERVWQSHAATVYCNGNGACYNYDPNDAMCPSWKATRDRVHSPKGRASLIREWLRLQGEAGIDPVEESRRQRAEGAWGFVKRFPRRALNTWRRGREADFSHQVYDAMAGCLACKSCAGQCPVKINVPDSRSRFLEAYHGRYLRPLRDYLVGGMEFLLPTLSRVAPLYNAALGNRLVDRLLAGPIGLVDSPRLSRASLKKQLAAWGVAEATPTSLGLLTEAQKARSVVLVQDAFTSHFEARLVMDIVELLSRLDVRVFVAPFAPNGKPLDVQGFQGAFSRTAERQARRLTTLARFGVPLVGIDPAMTLTYRQEYVKALGPDAVPEVLMLQEWLVTQSSTLAARLAPAGLDVEDPGYRLLSHCTEKTNAAGSPRAWQQLFAAFGLDLELVATGCCGMSGTYGHEARNLETSRTIYAQSWQPLVEDAANRGRLLATGYSCRTQARRFSDQALPHPLQALLETLRRAG</sequence>
<dbReference type="GO" id="GO:0051990">
    <property type="term" value="F:(R)-2-hydroxyglutarate dehydrogenase activity"/>
    <property type="evidence" value="ECO:0007669"/>
    <property type="project" value="UniProtKB-EC"/>
</dbReference>
<keyword evidence="7" id="KW-0408">Iron</keyword>
<evidence type="ECO:0000259" key="15">
    <source>
        <dbReference type="PROSITE" id="PS51387"/>
    </source>
</evidence>
<evidence type="ECO:0000256" key="12">
    <source>
        <dbReference type="ARBA" id="ARBA00067680"/>
    </source>
</evidence>
<keyword evidence="8" id="KW-0411">Iron-sulfur</keyword>
<dbReference type="Gene3D" id="3.30.465.10">
    <property type="match status" value="1"/>
</dbReference>
<evidence type="ECO:0000256" key="3">
    <source>
        <dbReference type="ARBA" id="ARBA00022630"/>
    </source>
</evidence>
<evidence type="ECO:0000313" key="17">
    <source>
        <dbReference type="Proteomes" id="UP000181985"/>
    </source>
</evidence>
<keyword evidence="17" id="KW-1185">Reference proteome</keyword>
<dbReference type="InterPro" id="IPR017900">
    <property type="entry name" value="4Fe4S_Fe_S_CS"/>
</dbReference>
<dbReference type="InterPro" id="IPR016164">
    <property type="entry name" value="FAD-linked_Oxase-like_C"/>
</dbReference>
<keyword evidence="3" id="KW-0285">Flavoprotein</keyword>
<evidence type="ECO:0000256" key="13">
    <source>
        <dbReference type="SAM" id="MobiDB-lite"/>
    </source>
</evidence>
<feature type="domain" description="FAD-binding PCMH-type" evidence="15">
    <location>
        <begin position="53"/>
        <end position="285"/>
    </location>
</feature>
<evidence type="ECO:0000256" key="8">
    <source>
        <dbReference type="ARBA" id="ARBA00023014"/>
    </source>
</evidence>
<dbReference type="AlphaFoldDB" id="A0A1J0VD92"/>
<dbReference type="EMBL" id="CP018139">
    <property type="protein sequence ID" value="APE29981.1"/>
    <property type="molecule type" value="Genomic_DNA"/>
</dbReference>
<keyword evidence="5" id="KW-0274">FAD</keyword>
<evidence type="ECO:0000256" key="9">
    <source>
        <dbReference type="ARBA" id="ARBA00039003"/>
    </source>
</evidence>
<comment type="catalytic activity">
    <reaction evidence="10">
        <text>(R)-2-hydroxyglutarate + A = 2-oxoglutarate + AH2</text>
        <dbReference type="Rhea" id="RHEA:38295"/>
        <dbReference type="ChEBI" id="CHEBI:13193"/>
        <dbReference type="ChEBI" id="CHEBI:15801"/>
        <dbReference type="ChEBI" id="CHEBI:16810"/>
        <dbReference type="ChEBI" id="CHEBI:17499"/>
        <dbReference type="EC" id="1.1.99.39"/>
    </reaction>
    <physiologicalReaction direction="left-to-right" evidence="10">
        <dbReference type="Rhea" id="RHEA:38296"/>
    </physiologicalReaction>
</comment>
<evidence type="ECO:0000256" key="10">
    <source>
        <dbReference type="ARBA" id="ARBA00051291"/>
    </source>
</evidence>
<dbReference type="InterPro" id="IPR017896">
    <property type="entry name" value="4Fe4S_Fe-S-bd"/>
</dbReference>
<organism evidence="16 17">
    <name type="scientific">Halomonas aestuarii</name>
    <dbReference type="NCBI Taxonomy" id="1897729"/>
    <lineage>
        <taxon>Bacteria</taxon>
        <taxon>Pseudomonadati</taxon>
        <taxon>Pseudomonadota</taxon>
        <taxon>Gammaproteobacteria</taxon>
        <taxon>Oceanospirillales</taxon>
        <taxon>Halomonadaceae</taxon>
        <taxon>Halomonas</taxon>
    </lineage>
</organism>
<dbReference type="GO" id="GO:0004458">
    <property type="term" value="F:D-lactate dehydrogenase (cytochrome) activity"/>
    <property type="evidence" value="ECO:0007669"/>
    <property type="project" value="TreeGrafter"/>
</dbReference>
<keyword evidence="2" id="KW-0004">4Fe-4S</keyword>
<dbReference type="GO" id="GO:0071949">
    <property type="term" value="F:FAD binding"/>
    <property type="evidence" value="ECO:0007669"/>
    <property type="project" value="InterPro"/>
</dbReference>
<dbReference type="FunFam" id="3.30.70.2740:FF:000003">
    <property type="entry name" value="Oxidoreductase, FAD-binding, putative"/>
    <property type="match status" value="1"/>
</dbReference>
<dbReference type="OrthoDB" id="9811557at2"/>
<keyword evidence="6" id="KW-0560">Oxidoreductase</keyword>
<evidence type="ECO:0000256" key="11">
    <source>
        <dbReference type="ARBA" id="ARBA00060924"/>
    </source>
</evidence>
<feature type="domain" description="4Fe-4S ferredoxin-type" evidence="14">
    <location>
        <begin position="735"/>
        <end position="765"/>
    </location>
</feature>
<dbReference type="InterPro" id="IPR036318">
    <property type="entry name" value="FAD-bd_PCMH-like_sf"/>
</dbReference>
<feature type="region of interest" description="Disordered" evidence="13">
    <location>
        <begin position="533"/>
        <end position="604"/>
    </location>
</feature>
<dbReference type="InterPro" id="IPR016166">
    <property type="entry name" value="FAD-bd_PCMH"/>
</dbReference>
<dbReference type="InterPro" id="IPR016169">
    <property type="entry name" value="FAD-bd_PCMH_sub2"/>
</dbReference>
<reference evidence="17" key="1">
    <citation type="submission" date="2016-11" db="EMBL/GenBank/DDBJ databases">
        <title>Halolamina sediminis sp. nov., an extremely halophilic archaeon isolated from solar salt.</title>
        <authorList>
            <person name="Koh H.-W."/>
            <person name="Rani S."/>
            <person name="Park S.-J."/>
        </authorList>
    </citation>
    <scope>NUCLEOTIDE SEQUENCE [LARGE SCALE GENOMIC DNA]</scope>
    <source>
        <strain evidence="17">Hb3</strain>
    </source>
</reference>
<dbReference type="Pfam" id="PF02913">
    <property type="entry name" value="FAD-oxidase_C"/>
    <property type="match status" value="1"/>
</dbReference>
<dbReference type="GO" id="GO:0008720">
    <property type="term" value="F:D-lactate dehydrogenase (NAD+) activity"/>
    <property type="evidence" value="ECO:0007669"/>
    <property type="project" value="TreeGrafter"/>
</dbReference>
<dbReference type="InterPro" id="IPR006094">
    <property type="entry name" value="Oxid_FAD_bind_N"/>
</dbReference>
<evidence type="ECO:0000313" key="16">
    <source>
        <dbReference type="EMBL" id="APE29981.1"/>
    </source>
</evidence>
<dbReference type="PROSITE" id="PS51387">
    <property type="entry name" value="FAD_PCMH"/>
    <property type="match status" value="1"/>
</dbReference>
<protein>
    <recommendedName>
        <fullName evidence="12">D-2-hydroxyglutarate dehydrogenase</fullName>
        <ecNumber evidence="9">1.1.99.39</ecNumber>
    </recommendedName>
</protein>
<evidence type="ECO:0000256" key="5">
    <source>
        <dbReference type="ARBA" id="ARBA00022827"/>
    </source>
</evidence>
<dbReference type="EC" id="1.1.99.39" evidence="9"/>
<comment type="cofactor">
    <cofactor evidence="1">
        <name>FAD</name>
        <dbReference type="ChEBI" id="CHEBI:57692"/>
    </cofactor>
</comment>
<evidence type="ECO:0000259" key="14">
    <source>
        <dbReference type="PROSITE" id="PS51379"/>
    </source>
</evidence>
<dbReference type="GO" id="GO:0046872">
    <property type="term" value="F:metal ion binding"/>
    <property type="evidence" value="ECO:0007669"/>
    <property type="project" value="UniProtKB-KW"/>
</dbReference>
<evidence type="ECO:0000256" key="2">
    <source>
        <dbReference type="ARBA" id="ARBA00022485"/>
    </source>
</evidence>
<dbReference type="PANTHER" id="PTHR11748:SF119">
    <property type="entry name" value="D-2-HYDROXYGLUTARATE DEHYDROGENASE"/>
    <property type="match status" value="1"/>
</dbReference>
<dbReference type="PROSITE" id="PS00198">
    <property type="entry name" value="4FE4S_FER_1"/>
    <property type="match status" value="1"/>
</dbReference>
<gene>
    <name evidence="16" type="ORF">BOX17_02825</name>
</gene>